<comment type="caution">
    <text evidence="1">The sequence shown here is derived from an EMBL/GenBank/DDBJ whole genome shotgun (WGS) entry which is preliminary data.</text>
</comment>
<reference evidence="1" key="2">
    <citation type="submission" date="2020-09" db="EMBL/GenBank/DDBJ databases">
        <authorList>
            <person name="Sun Q."/>
            <person name="Kim S."/>
        </authorList>
    </citation>
    <scope>NUCLEOTIDE SEQUENCE</scope>
    <source>
        <strain evidence="1">KCTC 22169</strain>
    </source>
</reference>
<sequence>MKRILIYINDSLGELDWITPFLLSDEASKYKFFIYFNNVGSDLEAKKRIYSEYSLTRDNITLLNSKENHFPKLSKIDDFVNRALNKIKGINYHLFEWSRNGMDFLRVFVAKFIPNSYRFDVIFRDYNLKDSFALRILAKNSSNAKFVIFPHAVGIQRVIPGHTREPIKSTKVDLWLENTEISDYAAEKYSNQLFVSGAPVLSDNFKKESMFDPESSRILILTRICSPEYGFTLEDSLSVYSDILSWCSGNSFNVMVKHHPRDKNLKVWRKIQERFSNVEEYTDSLMNLSDKFSACLSFFSTAGLFLTSRRVPVFDISPYEELKEAVSYPFHFNGEDGRLTHDLVEQGCFSRLENYDKIKDISFLSDSSRRQYNCCKQLFPEEAHKRIQLKLDEVLD</sequence>
<dbReference type="Proteomes" id="UP000626148">
    <property type="component" value="Unassembled WGS sequence"/>
</dbReference>
<dbReference type="RefSeq" id="WP_189610180.1">
    <property type="nucleotide sequence ID" value="NZ_BMXR01000007.1"/>
</dbReference>
<reference evidence="1" key="1">
    <citation type="journal article" date="2014" name="Int. J. Syst. Evol. Microbiol.">
        <title>Complete genome sequence of Corynebacterium casei LMG S-19264T (=DSM 44701T), isolated from a smear-ripened cheese.</title>
        <authorList>
            <consortium name="US DOE Joint Genome Institute (JGI-PGF)"/>
            <person name="Walter F."/>
            <person name="Albersmeier A."/>
            <person name="Kalinowski J."/>
            <person name="Ruckert C."/>
        </authorList>
    </citation>
    <scope>NUCLEOTIDE SEQUENCE</scope>
    <source>
        <strain evidence="1">KCTC 22169</strain>
    </source>
</reference>
<proteinExistence type="predicted"/>
<protein>
    <submittedName>
        <fullName evidence="1">Uncharacterized protein</fullName>
    </submittedName>
</protein>
<evidence type="ECO:0000313" key="2">
    <source>
        <dbReference type="Proteomes" id="UP000626148"/>
    </source>
</evidence>
<keyword evidence="2" id="KW-1185">Reference proteome</keyword>
<gene>
    <name evidence="1" type="ORF">GCM10007392_30460</name>
</gene>
<name>A0A918KEF8_9GAMM</name>
<dbReference type="AlphaFoldDB" id="A0A918KEF8"/>
<evidence type="ECO:0000313" key="1">
    <source>
        <dbReference type="EMBL" id="GGX60345.1"/>
    </source>
</evidence>
<organism evidence="1 2">
    <name type="scientific">Saccharospirillum salsuginis</name>
    <dbReference type="NCBI Taxonomy" id="418750"/>
    <lineage>
        <taxon>Bacteria</taxon>
        <taxon>Pseudomonadati</taxon>
        <taxon>Pseudomonadota</taxon>
        <taxon>Gammaproteobacteria</taxon>
        <taxon>Oceanospirillales</taxon>
        <taxon>Saccharospirillaceae</taxon>
        <taxon>Saccharospirillum</taxon>
    </lineage>
</organism>
<dbReference type="EMBL" id="BMXR01000007">
    <property type="protein sequence ID" value="GGX60345.1"/>
    <property type="molecule type" value="Genomic_DNA"/>
</dbReference>
<accession>A0A918KEF8</accession>